<accession>A0A0G0CXI8</accession>
<dbReference type="AlphaFoldDB" id="A0A0G0CXI8"/>
<reference evidence="1 2" key="1">
    <citation type="journal article" date="2015" name="Nature">
        <title>rRNA introns, odd ribosomes, and small enigmatic genomes across a large radiation of phyla.</title>
        <authorList>
            <person name="Brown C.T."/>
            <person name="Hug L.A."/>
            <person name="Thomas B.C."/>
            <person name="Sharon I."/>
            <person name="Castelle C.J."/>
            <person name="Singh A."/>
            <person name="Wilkins M.J."/>
            <person name="Williams K.H."/>
            <person name="Banfield J.F."/>
        </authorList>
    </citation>
    <scope>NUCLEOTIDE SEQUENCE [LARGE SCALE GENOMIC DNA]</scope>
</reference>
<dbReference type="Proteomes" id="UP000186383">
    <property type="component" value="Unassembled WGS sequence"/>
</dbReference>
<name>A0A0G0CXI8_9BACT</name>
<gene>
    <name evidence="1" type="ORF">UR88_C0007G0012</name>
</gene>
<dbReference type="EMBL" id="LBQW01000007">
    <property type="protein sequence ID" value="KKP85788.1"/>
    <property type="molecule type" value="Genomic_DNA"/>
</dbReference>
<comment type="caution">
    <text evidence="1">The sequence shown here is derived from an EMBL/GenBank/DDBJ whole genome shotgun (WGS) entry which is preliminary data.</text>
</comment>
<evidence type="ECO:0000313" key="1">
    <source>
        <dbReference type="EMBL" id="KKP85788.1"/>
    </source>
</evidence>
<evidence type="ECO:0000313" key="2">
    <source>
        <dbReference type="Proteomes" id="UP000186383"/>
    </source>
</evidence>
<sequence>MFESFKQKKIELCKHNKNSLECELCKMSNEEAELESTIMKGASIKIARRYNLSPEKSKEEYEKYAGHEEVEKEIASLIERTSLDSDISFNDSRPGRELQDMLEVGEVVNSIEVQIEKLKEHLKEIKNDPQKYLHMSKETEDQLKEVGIKLPGTFERNKGNKEKILNMIRKAKGK</sequence>
<proteinExistence type="predicted"/>
<protein>
    <submittedName>
        <fullName evidence="1">Uncharacterized protein</fullName>
    </submittedName>
</protein>
<organism evidence="1 2">
    <name type="scientific">Candidatus Nomurabacteria bacterium GW2011_GWA1_35_8</name>
    <dbReference type="NCBI Taxonomy" id="1618727"/>
    <lineage>
        <taxon>Bacteria</taxon>
        <taxon>Candidatus Nomuraibacteriota</taxon>
    </lineage>
</organism>